<dbReference type="AlphaFoldDB" id="A0A224AN40"/>
<gene>
    <name evidence="8 11" type="primary">thiG</name>
</gene>
<evidence type="ECO:0000256" key="8">
    <source>
        <dbReference type="HAMAP-Rule" id="MF_00443"/>
    </source>
</evidence>
<keyword evidence="9" id="KW-0812">Transmembrane</keyword>
<feature type="binding site" evidence="8">
    <location>
        <begin position="238"/>
        <end position="239"/>
    </location>
    <ligand>
        <name>1-deoxy-D-xylulose 5-phosphate</name>
        <dbReference type="ChEBI" id="CHEBI:57792"/>
    </ligand>
</feature>
<dbReference type="EMBL" id="LC269918">
    <property type="protein sequence ID" value="BBA18179.1"/>
    <property type="molecule type" value="Genomic_DNA"/>
</dbReference>
<accession>A0A224AN40</accession>
<evidence type="ECO:0000256" key="4">
    <source>
        <dbReference type="ARBA" id="ARBA00022679"/>
    </source>
</evidence>
<comment type="subunit">
    <text evidence="8">Homotetramer. Forms heterodimers with either ThiH or ThiS.</text>
</comment>
<comment type="function">
    <text evidence="1 8">Catalyzes the rearrangement of 1-deoxy-D-xylulose 5-phosphate (DXP) to produce the thiazole phosphate moiety of thiamine. Sulfur is provided by the thiocarboxylate moiety of the carrier protein ThiS. In vitro, sulfur can be provided by H(2)S.</text>
</comment>
<feature type="binding site" evidence="8">
    <location>
        <begin position="216"/>
        <end position="217"/>
    </location>
    <ligand>
        <name>1-deoxy-D-xylulose 5-phosphate</name>
        <dbReference type="ChEBI" id="CHEBI:57792"/>
    </ligand>
</feature>
<name>A0A224AN40_HETAK</name>
<keyword evidence="9" id="KW-0472">Membrane</keyword>
<evidence type="ECO:0000256" key="1">
    <source>
        <dbReference type="ARBA" id="ARBA00002834"/>
    </source>
</evidence>
<dbReference type="GO" id="GO:0009229">
    <property type="term" value="P:thiamine diphosphate biosynthetic process"/>
    <property type="evidence" value="ECO:0007669"/>
    <property type="project" value="UniProtKB-UniRule"/>
</dbReference>
<feature type="binding site" evidence="8">
    <location>
        <position position="190"/>
    </location>
    <ligand>
        <name>1-deoxy-D-xylulose 5-phosphate</name>
        <dbReference type="ChEBI" id="CHEBI:57792"/>
    </ligand>
</feature>
<dbReference type="GO" id="GO:1990107">
    <property type="term" value="F:thiazole synthase activity"/>
    <property type="evidence" value="ECO:0007669"/>
    <property type="project" value="UniProtKB-EC"/>
</dbReference>
<dbReference type="Gene3D" id="3.20.20.70">
    <property type="entry name" value="Aldolase class I"/>
    <property type="match status" value="1"/>
</dbReference>
<evidence type="ECO:0000256" key="5">
    <source>
        <dbReference type="ARBA" id="ARBA00022977"/>
    </source>
</evidence>
<keyword evidence="11" id="KW-0150">Chloroplast</keyword>
<proteinExistence type="inferred from homology"/>
<keyword evidence="11" id="KW-0934">Plastid</keyword>
<dbReference type="SUPFAM" id="SSF110399">
    <property type="entry name" value="ThiG-like"/>
    <property type="match status" value="1"/>
</dbReference>
<dbReference type="HAMAP" id="MF_00443">
    <property type="entry name" value="ThiG"/>
    <property type="match status" value="1"/>
</dbReference>
<sequence>MNNPTIQFIVDYFIFKIFLTLFTMTDFLKIGKKYFNSRLMLGTGKYPNLVSNLASIEKSETEIITVAVRRINNETLNSQFQVLNKINWEKIWLLPNTAGSQTAEEAIRAAFLGRELASKLGQEENNFVKLEVISDPKYLLPDPIGTLKAAEFLVRKGFTVLPYINADPILAKHLEDIGCATLMPLGSPIGSGQGIQNLESIKIIIENAKIPVIVDAGIGKPSDASQAMELGASAILLNTAVAKAKKPEKMAKAMKLAIQAGRLSYLAGSMSSNKYAQASSPIKLKIN</sequence>
<keyword evidence="9" id="KW-1133">Transmembrane helix</keyword>
<protein>
    <recommendedName>
        <fullName evidence="3 8">Thiazole synthase</fullName>
        <ecNumber evidence="3 8">2.8.1.10</ecNumber>
    </recommendedName>
</protein>
<feature type="active site" description="Schiff-base intermediate with DXP" evidence="8">
    <location>
        <position position="129"/>
    </location>
</feature>
<dbReference type="InterPro" id="IPR008867">
    <property type="entry name" value="ThiG"/>
</dbReference>
<evidence type="ECO:0000256" key="6">
    <source>
        <dbReference type="ARBA" id="ARBA00023270"/>
    </source>
</evidence>
<comment type="catalytic activity">
    <reaction evidence="7 8">
        <text>[ThiS sulfur-carrier protein]-C-terminal-Gly-aminoethanethioate + 2-iminoacetate + 1-deoxy-D-xylulose 5-phosphate = [ThiS sulfur-carrier protein]-C-terminal Gly-Gly + 2-[(2R,5Z)-2-carboxy-4-methylthiazol-5(2H)-ylidene]ethyl phosphate + 2 H2O + H(+)</text>
        <dbReference type="Rhea" id="RHEA:26297"/>
        <dbReference type="Rhea" id="RHEA-COMP:12909"/>
        <dbReference type="Rhea" id="RHEA-COMP:19908"/>
        <dbReference type="ChEBI" id="CHEBI:15377"/>
        <dbReference type="ChEBI" id="CHEBI:15378"/>
        <dbReference type="ChEBI" id="CHEBI:57792"/>
        <dbReference type="ChEBI" id="CHEBI:62899"/>
        <dbReference type="ChEBI" id="CHEBI:77846"/>
        <dbReference type="ChEBI" id="CHEBI:90778"/>
        <dbReference type="ChEBI" id="CHEBI:232372"/>
        <dbReference type="EC" id="2.8.1.10"/>
    </reaction>
</comment>
<comment type="similarity">
    <text evidence="8">Belongs to the ThiG family.</text>
</comment>
<comment type="subcellular location">
    <subcellularLocation>
        <location evidence="8">Plastid</location>
        <location evidence="8">Chloroplast</location>
    </subcellularLocation>
</comment>
<reference evidence="11" key="1">
    <citation type="submission" date="2017-05" db="EMBL/GenBank/DDBJ databases">
        <title>Chloroplast genome sequences of Heterosigma akashiwo, a bloom-forming raphidophyte.</title>
        <authorList>
            <person name="Ueki S."/>
        </authorList>
    </citation>
    <scope>NUCLEOTIDE SEQUENCE</scope>
    <source>
        <strain evidence="11">CCAP934/8</strain>
    </source>
</reference>
<dbReference type="InterPro" id="IPR033983">
    <property type="entry name" value="Thiazole_synthase_ThiG"/>
</dbReference>
<feature type="domain" description="Thiazole synthase ThiG" evidence="10">
    <location>
        <begin position="29"/>
        <end position="281"/>
    </location>
</feature>
<dbReference type="PANTHER" id="PTHR34266">
    <property type="entry name" value="THIAZOLE SYNTHASE"/>
    <property type="match status" value="1"/>
</dbReference>
<dbReference type="GO" id="GO:0009507">
    <property type="term" value="C:chloroplast"/>
    <property type="evidence" value="ECO:0007669"/>
    <property type="project" value="UniProtKB-SubCell"/>
</dbReference>
<evidence type="ECO:0000259" key="10">
    <source>
        <dbReference type="Pfam" id="PF05690"/>
    </source>
</evidence>
<evidence type="ECO:0000256" key="7">
    <source>
        <dbReference type="ARBA" id="ARBA00049897"/>
    </source>
</evidence>
<keyword evidence="6 8" id="KW-0704">Schiff base</keyword>
<keyword evidence="4 8" id="KW-0808">Transferase</keyword>
<dbReference type="Pfam" id="PF05690">
    <property type="entry name" value="ThiG"/>
    <property type="match status" value="1"/>
</dbReference>
<organism evidence="11">
    <name type="scientific">Heterosigma akashiwo</name>
    <name type="common">Chromophytic alga</name>
    <name type="synonym">Heterosigma carterae</name>
    <dbReference type="NCBI Taxonomy" id="2829"/>
    <lineage>
        <taxon>Eukaryota</taxon>
        <taxon>Sar</taxon>
        <taxon>Stramenopiles</taxon>
        <taxon>Ochrophyta</taxon>
        <taxon>Raphidophyceae</taxon>
        <taxon>Chattonellales</taxon>
        <taxon>Chattonellaceae</taxon>
        <taxon>Heterosigma</taxon>
    </lineage>
</organism>
<dbReference type="EMBL" id="LC269918">
    <property type="protein sequence ID" value="BBA18133.1"/>
    <property type="molecule type" value="Genomic_DNA"/>
</dbReference>
<feature type="transmembrane region" description="Helical" evidence="9">
    <location>
        <begin position="6"/>
        <end position="28"/>
    </location>
</feature>
<evidence type="ECO:0000256" key="9">
    <source>
        <dbReference type="SAM" id="Phobius"/>
    </source>
</evidence>
<dbReference type="EC" id="2.8.1.10" evidence="3 8"/>
<comment type="pathway">
    <text evidence="2 8">Cofactor biosynthesis; thiamine diphosphate biosynthesis.</text>
</comment>
<dbReference type="InterPro" id="IPR013785">
    <property type="entry name" value="Aldolase_TIM"/>
</dbReference>
<geneLocation type="chloroplast" evidence="11"/>
<evidence type="ECO:0000256" key="2">
    <source>
        <dbReference type="ARBA" id="ARBA00004948"/>
    </source>
</evidence>
<dbReference type="CDD" id="cd04728">
    <property type="entry name" value="ThiG"/>
    <property type="match status" value="1"/>
</dbReference>
<keyword evidence="5 8" id="KW-0784">Thiamine biosynthesis</keyword>
<dbReference type="PANTHER" id="PTHR34266:SF2">
    <property type="entry name" value="THIAZOLE SYNTHASE"/>
    <property type="match status" value="1"/>
</dbReference>
<dbReference type="UniPathway" id="UPA00060"/>
<evidence type="ECO:0000256" key="3">
    <source>
        <dbReference type="ARBA" id="ARBA00011960"/>
    </source>
</evidence>
<evidence type="ECO:0000313" key="11">
    <source>
        <dbReference type="EMBL" id="BBA18179.1"/>
    </source>
</evidence>